<dbReference type="PROSITE" id="PS50848">
    <property type="entry name" value="START"/>
    <property type="match status" value="1"/>
</dbReference>
<dbReference type="Pfam" id="PF01852">
    <property type="entry name" value="START"/>
    <property type="match status" value="1"/>
</dbReference>
<dbReference type="GO" id="GO:0008289">
    <property type="term" value="F:lipid binding"/>
    <property type="evidence" value="ECO:0007669"/>
    <property type="project" value="InterPro"/>
</dbReference>
<evidence type="ECO:0000313" key="2">
    <source>
        <dbReference type="EMBL" id="KAF6039889.1"/>
    </source>
</evidence>
<dbReference type="PANTHER" id="PTHR46121">
    <property type="entry name" value="STEROIDOGENIC ACUTE REGULATORY PROTEIN-LIKE"/>
    <property type="match status" value="1"/>
</dbReference>
<dbReference type="Gene3D" id="3.30.530.20">
    <property type="match status" value="1"/>
</dbReference>
<dbReference type="GO" id="GO:0140284">
    <property type="term" value="C:endoplasmic reticulum-endosome membrane contact site"/>
    <property type="evidence" value="ECO:0007669"/>
    <property type="project" value="TreeGrafter"/>
</dbReference>
<dbReference type="GO" id="GO:0005789">
    <property type="term" value="C:endoplasmic reticulum membrane"/>
    <property type="evidence" value="ECO:0007669"/>
    <property type="project" value="TreeGrafter"/>
</dbReference>
<protein>
    <recommendedName>
        <fullName evidence="1">START domain-containing protein</fullName>
    </recommendedName>
</protein>
<comment type="caution">
    <text evidence="2">The sequence shown here is derived from an EMBL/GenBank/DDBJ whole genome shotgun (WGS) entry which is preliminary data.</text>
</comment>
<dbReference type="InterPro" id="IPR002913">
    <property type="entry name" value="START_lipid-bd_dom"/>
</dbReference>
<name>A0A7J7KNY3_BUGNE</name>
<dbReference type="GO" id="GO:0005765">
    <property type="term" value="C:lysosomal membrane"/>
    <property type="evidence" value="ECO:0007669"/>
    <property type="project" value="TreeGrafter"/>
</dbReference>
<keyword evidence="3" id="KW-1185">Reference proteome</keyword>
<dbReference type="SMART" id="SM00234">
    <property type="entry name" value="START"/>
    <property type="match status" value="1"/>
</dbReference>
<feature type="domain" description="START" evidence="1">
    <location>
        <begin position="94"/>
        <end position="281"/>
    </location>
</feature>
<dbReference type="InterPro" id="IPR051869">
    <property type="entry name" value="STARD3"/>
</dbReference>
<evidence type="ECO:0000313" key="3">
    <source>
        <dbReference type="Proteomes" id="UP000593567"/>
    </source>
</evidence>
<dbReference type="Proteomes" id="UP000593567">
    <property type="component" value="Unassembled WGS sequence"/>
</dbReference>
<sequence length="281" mass="31035">MNKLSVTIAIALAVLCVATIYYNWHPTSTNIDELELVEETIEITKPKLPPPADLNSPAVKTLGTHTSDNSNPKVAKYLSVSAAAQQEGIGILESKNGWLIDKGESCKTGLIHSKKIKKWGTVHKFEGCMTGISSKVLFYDMIRNSETAPTWNPTIKEVKIIKPLNNNTDISYSVSASAGGGFIASRDFVIVRHWEEIDGWYLMSSVSVEYETLPPKPGYVRGEQGPNIMRMRDSGANTLTFQWLFITDVKGYIPASILNKALAGTLITYFDNLRQHAITLV</sequence>
<dbReference type="PRINTS" id="PR00978">
    <property type="entry name" value="STARPROTEIN"/>
</dbReference>
<gene>
    <name evidence="2" type="ORF">EB796_001812</name>
</gene>
<accession>A0A7J7KNY3</accession>
<dbReference type="EMBL" id="VXIV02000201">
    <property type="protein sequence ID" value="KAF6039889.1"/>
    <property type="molecule type" value="Genomic_DNA"/>
</dbReference>
<dbReference type="GO" id="GO:0031902">
    <property type="term" value="C:late endosome membrane"/>
    <property type="evidence" value="ECO:0007669"/>
    <property type="project" value="TreeGrafter"/>
</dbReference>
<organism evidence="2 3">
    <name type="scientific">Bugula neritina</name>
    <name type="common">Brown bryozoan</name>
    <name type="synonym">Sertularia neritina</name>
    <dbReference type="NCBI Taxonomy" id="10212"/>
    <lineage>
        <taxon>Eukaryota</taxon>
        <taxon>Metazoa</taxon>
        <taxon>Spiralia</taxon>
        <taxon>Lophotrochozoa</taxon>
        <taxon>Bryozoa</taxon>
        <taxon>Gymnolaemata</taxon>
        <taxon>Cheilostomatida</taxon>
        <taxon>Flustrina</taxon>
        <taxon>Buguloidea</taxon>
        <taxon>Bugulidae</taxon>
        <taxon>Bugula</taxon>
    </lineage>
</organism>
<dbReference type="OrthoDB" id="74575at2759"/>
<dbReference type="AlphaFoldDB" id="A0A7J7KNY3"/>
<dbReference type="SUPFAM" id="SSF55961">
    <property type="entry name" value="Bet v1-like"/>
    <property type="match status" value="1"/>
</dbReference>
<proteinExistence type="predicted"/>
<reference evidence="2" key="1">
    <citation type="submission" date="2020-06" db="EMBL/GenBank/DDBJ databases">
        <title>Draft genome of Bugula neritina, a colonial animal packing powerful symbionts and potential medicines.</title>
        <authorList>
            <person name="Rayko M."/>
        </authorList>
    </citation>
    <scope>NUCLEOTIDE SEQUENCE [LARGE SCALE GENOMIC DNA]</scope>
    <source>
        <strain evidence="2">Kwan_BN1</strain>
    </source>
</reference>
<dbReference type="GO" id="GO:0099044">
    <property type="term" value="P:vesicle tethering to endoplasmic reticulum"/>
    <property type="evidence" value="ECO:0007669"/>
    <property type="project" value="TreeGrafter"/>
</dbReference>
<dbReference type="InterPro" id="IPR023393">
    <property type="entry name" value="START-like_dom_sf"/>
</dbReference>
<dbReference type="PANTHER" id="PTHR46121:SF4">
    <property type="entry name" value="STEROIDOGENIC ACUTE REGULATORY PROTEIN-LIKE"/>
    <property type="match status" value="1"/>
</dbReference>
<dbReference type="InterPro" id="IPR000799">
    <property type="entry name" value="StAR-like"/>
</dbReference>
<evidence type="ECO:0000259" key="1">
    <source>
        <dbReference type="PROSITE" id="PS50848"/>
    </source>
</evidence>